<organism evidence="1">
    <name type="scientific">Salix viminalis</name>
    <name type="common">Common osier</name>
    <name type="synonym">Basket willow</name>
    <dbReference type="NCBI Taxonomy" id="40686"/>
    <lineage>
        <taxon>Eukaryota</taxon>
        <taxon>Viridiplantae</taxon>
        <taxon>Streptophyta</taxon>
        <taxon>Embryophyta</taxon>
        <taxon>Tracheophyta</taxon>
        <taxon>Spermatophyta</taxon>
        <taxon>Magnoliopsida</taxon>
        <taxon>eudicotyledons</taxon>
        <taxon>Gunneridae</taxon>
        <taxon>Pentapetalae</taxon>
        <taxon>rosids</taxon>
        <taxon>fabids</taxon>
        <taxon>Malpighiales</taxon>
        <taxon>Salicaceae</taxon>
        <taxon>Saliceae</taxon>
        <taxon>Salix</taxon>
    </lineage>
</organism>
<name>A0A6N2MFC2_SALVM</name>
<proteinExistence type="predicted"/>
<evidence type="ECO:0000313" key="1">
    <source>
        <dbReference type="EMBL" id="VFU52336.1"/>
    </source>
</evidence>
<dbReference type="EMBL" id="CAADRP010001786">
    <property type="protein sequence ID" value="VFU52336.1"/>
    <property type="molecule type" value="Genomic_DNA"/>
</dbReference>
<sequence length="173" mass="19267">MNFFLLKTPSLADLLLPVLKTNSLAFPFLLLHCTSPSSSTHHSSRVSPRNQSSLQGISAKSQLIQGHLLRLQSTNLSLPKASSRAIFTAPPSLQKSRKSYLLLHKTLSHSPFKSTSRRPLLLCTTLSLNYPTKICSKLSHSSEVNRQPQLLLCTNPGLDHYHLIVYLLKTYHG</sequence>
<dbReference type="AlphaFoldDB" id="A0A6N2MFC2"/>
<reference evidence="1" key="1">
    <citation type="submission" date="2019-03" db="EMBL/GenBank/DDBJ databases">
        <authorList>
            <person name="Mank J."/>
            <person name="Almeida P."/>
        </authorList>
    </citation>
    <scope>NUCLEOTIDE SEQUENCE</scope>
    <source>
        <strain evidence="1">78183</strain>
    </source>
</reference>
<protein>
    <submittedName>
        <fullName evidence="1">Uncharacterized protein</fullName>
    </submittedName>
</protein>
<gene>
    <name evidence="1" type="ORF">SVIM_LOCUS357969</name>
</gene>
<accession>A0A6N2MFC2</accession>